<evidence type="ECO:0000313" key="2">
    <source>
        <dbReference type="EMBL" id="KAL0014070.1"/>
    </source>
</evidence>
<proteinExistence type="predicted"/>
<dbReference type="AlphaFoldDB" id="A0AAW2DTJ1"/>
<dbReference type="PANTHER" id="PTHR35512:SF1">
    <property type="entry name" value="OS11G0550900 PROTEIN"/>
    <property type="match status" value="1"/>
</dbReference>
<keyword evidence="3" id="KW-1185">Reference proteome</keyword>
<dbReference type="PANTHER" id="PTHR35512">
    <property type="entry name" value="OS11G0550900 PROTEIN"/>
    <property type="match status" value="1"/>
</dbReference>
<feature type="compositionally biased region" description="Polar residues" evidence="1">
    <location>
        <begin position="209"/>
        <end position="218"/>
    </location>
</feature>
<comment type="caution">
    <text evidence="2">The sequence shown here is derived from an EMBL/GenBank/DDBJ whole genome shotgun (WGS) entry which is preliminary data.</text>
</comment>
<sequence>MGMDHSFKTLGLVNLQSQATAYARLAESEAIRTSSLKSNAEIENLNDEAGLFTILPVSAESTGMLQNRTVTWNLYLYSDGAKMLKVEINIQVIWVSMASISHLPFFSYAFASHFLSTLLSLSHASIEQPSSIKCPIPASLEPNSNISFGTPRLSHSEASIEQPSSIKCPIPGSLEPNSNISLGIPQLSHSDILPVSEPLPGILDSETLVASTEQQSSIKPPIPASHEPDPDRSSATPSSHSDILPVSEPFLTSQTVKLWLHLLSNHLQ</sequence>
<dbReference type="Proteomes" id="UP001459277">
    <property type="component" value="Unassembled WGS sequence"/>
</dbReference>
<reference evidence="2 3" key="1">
    <citation type="submission" date="2024-01" db="EMBL/GenBank/DDBJ databases">
        <title>A telomere-to-telomere, gap-free genome of sweet tea (Lithocarpus litseifolius).</title>
        <authorList>
            <person name="Zhou J."/>
        </authorList>
    </citation>
    <scope>NUCLEOTIDE SEQUENCE [LARGE SCALE GENOMIC DNA]</scope>
    <source>
        <strain evidence="2">Zhou-2022a</strain>
        <tissue evidence="2">Leaf</tissue>
    </source>
</reference>
<protein>
    <submittedName>
        <fullName evidence="2">Uncharacterized protein</fullName>
    </submittedName>
</protein>
<feature type="region of interest" description="Disordered" evidence="1">
    <location>
        <begin position="209"/>
        <end position="241"/>
    </location>
</feature>
<accession>A0AAW2DTJ1</accession>
<evidence type="ECO:0000256" key="1">
    <source>
        <dbReference type="SAM" id="MobiDB-lite"/>
    </source>
</evidence>
<organism evidence="2 3">
    <name type="scientific">Lithocarpus litseifolius</name>
    <dbReference type="NCBI Taxonomy" id="425828"/>
    <lineage>
        <taxon>Eukaryota</taxon>
        <taxon>Viridiplantae</taxon>
        <taxon>Streptophyta</taxon>
        <taxon>Embryophyta</taxon>
        <taxon>Tracheophyta</taxon>
        <taxon>Spermatophyta</taxon>
        <taxon>Magnoliopsida</taxon>
        <taxon>eudicotyledons</taxon>
        <taxon>Gunneridae</taxon>
        <taxon>Pentapetalae</taxon>
        <taxon>rosids</taxon>
        <taxon>fabids</taxon>
        <taxon>Fagales</taxon>
        <taxon>Fagaceae</taxon>
        <taxon>Lithocarpus</taxon>
    </lineage>
</organism>
<name>A0AAW2DTJ1_9ROSI</name>
<gene>
    <name evidence="2" type="ORF">SO802_001139</name>
</gene>
<dbReference type="EMBL" id="JAZDWU010000001">
    <property type="protein sequence ID" value="KAL0014070.1"/>
    <property type="molecule type" value="Genomic_DNA"/>
</dbReference>
<evidence type="ECO:0000313" key="3">
    <source>
        <dbReference type="Proteomes" id="UP001459277"/>
    </source>
</evidence>